<dbReference type="RefSeq" id="XP_056493646.1">
    <property type="nucleotide sequence ID" value="XM_056625064.1"/>
</dbReference>
<dbReference type="EMBL" id="JAPZBU010000003">
    <property type="protein sequence ID" value="KAJ5413790.1"/>
    <property type="molecule type" value="Genomic_DNA"/>
</dbReference>
<feature type="compositionally biased region" description="Polar residues" evidence="1">
    <location>
        <begin position="1"/>
        <end position="31"/>
    </location>
</feature>
<protein>
    <submittedName>
        <fullName evidence="2">Uncharacterized protein</fullName>
    </submittedName>
</protein>
<feature type="compositionally biased region" description="Polar residues" evidence="1">
    <location>
        <begin position="95"/>
        <end position="113"/>
    </location>
</feature>
<evidence type="ECO:0000256" key="1">
    <source>
        <dbReference type="SAM" id="MobiDB-lite"/>
    </source>
</evidence>
<sequence>MNIDTATEQPTTIPEPWTQQSQPTISSKVSQPPQPLHAISPATSTPNQQPTYASVLQRPKPSLPQPTPKRYQTAPPPKYTLTIDDLYRRFHNKPSPFQLNKKTSKSSARQARNRNSFTTQCLTKFLISALPALSQLLAEMQPAADNRWPPHPNIYSSRAMRAA</sequence>
<dbReference type="Proteomes" id="UP001147747">
    <property type="component" value="Unassembled WGS sequence"/>
</dbReference>
<reference evidence="2" key="2">
    <citation type="journal article" date="2023" name="IMA Fungus">
        <title>Comparative genomic study of the Penicillium genus elucidates a diverse pangenome and 15 lateral gene transfer events.</title>
        <authorList>
            <person name="Petersen C."/>
            <person name="Sorensen T."/>
            <person name="Nielsen M.R."/>
            <person name="Sondergaard T.E."/>
            <person name="Sorensen J.L."/>
            <person name="Fitzpatrick D.A."/>
            <person name="Frisvad J.C."/>
            <person name="Nielsen K.L."/>
        </authorList>
    </citation>
    <scope>NUCLEOTIDE SEQUENCE</scope>
    <source>
        <strain evidence="2">IBT 29677</strain>
    </source>
</reference>
<feature type="region of interest" description="Disordered" evidence="1">
    <location>
        <begin position="1"/>
        <end position="79"/>
    </location>
</feature>
<feature type="region of interest" description="Disordered" evidence="1">
    <location>
        <begin position="91"/>
        <end position="113"/>
    </location>
</feature>
<reference evidence="2" key="1">
    <citation type="submission" date="2022-12" db="EMBL/GenBank/DDBJ databases">
        <authorList>
            <person name="Petersen C."/>
        </authorList>
    </citation>
    <scope>NUCLEOTIDE SEQUENCE</scope>
    <source>
        <strain evidence="2">IBT 29677</strain>
    </source>
</reference>
<comment type="caution">
    <text evidence="2">The sequence shown here is derived from an EMBL/GenBank/DDBJ whole genome shotgun (WGS) entry which is preliminary data.</text>
</comment>
<evidence type="ECO:0000313" key="3">
    <source>
        <dbReference type="Proteomes" id="UP001147747"/>
    </source>
</evidence>
<name>A0A9W9WAF1_9EURO</name>
<organism evidence="2 3">
    <name type="scientific">Penicillium cosmopolitanum</name>
    <dbReference type="NCBI Taxonomy" id="1131564"/>
    <lineage>
        <taxon>Eukaryota</taxon>
        <taxon>Fungi</taxon>
        <taxon>Dikarya</taxon>
        <taxon>Ascomycota</taxon>
        <taxon>Pezizomycotina</taxon>
        <taxon>Eurotiomycetes</taxon>
        <taxon>Eurotiomycetidae</taxon>
        <taxon>Eurotiales</taxon>
        <taxon>Aspergillaceae</taxon>
        <taxon>Penicillium</taxon>
    </lineage>
</organism>
<dbReference type="GeneID" id="81364044"/>
<dbReference type="OrthoDB" id="4367081at2759"/>
<accession>A0A9W9WAF1</accession>
<evidence type="ECO:0000313" key="2">
    <source>
        <dbReference type="EMBL" id="KAJ5413790.1"/>
    </source>
</evidence>
<feature type="compositionally biased region" description="Polar residues" evidence="1">
    <location>
        <begin position="41"/>
        <end position="54"/>
    </location>
</feature>
<dbReference type="AlphaFoldDB" id="A0A9W9WAF1"/>
<keyword evidence="3" id="KW-1185">Reference proteome</keyword>
<gene>
    <name evidence="2" type="ORF">N7509_000417</name>
</gene>
<proteinExistence type="predicted"/>